<dbReference type="EMBL" id="SMLB01000009">
    <property type="protein sequence ID" value="TDD70525.1"/>
    <property type="molecule type" value="Genomic_DNA"/>
</dbReference>
<accession>A0A4R5AFZ6</accession>
<feature type="compositionally biased region" description="Low complexity" evidence="3">
    <location>
        <begin position="1"/>
        <end position="10"/>
    </location>
</feature>
<feature type="compositionally biased region" description="Polar residues" evidence="3">
    <location>
        <begin position="23"/>
        <end position="38"/>
    </location>
</feature>
<organism evidence="4 5">
    <name type="scientific">Jiangella aurantiaca</name>
    <dbReference type="NCBI Taxonomy" id="2530373"/>
    <lineage>
        <taxon>Bacteria</taxon>
        <taxon>Bacillati</taxon>
        <taxon>Actinomycetota</taxon>
        <taxon>Actinomycetes</taxon>
        <taxon>Jiangellales</taxon>
        <taxon>Jiangellaceae</taxon>
        <taxon>Jiangella</taxon>
    </lineage>
</organism>
<dbReference type="Proteomes" id="UP000295217">
    <property type="component" value="Unassembled WGS sequence"/>
</dbReference>
<keyword evidence="2" id="KW-0456">Lyase</keyword>
<feature type="region of interest" description="Disordered" evidence="3">
    <location>
        <begin position="1"/>
        <end position="38"/>
    </location>
</feature>
<dbReference type="AlphaFoldDB" id="A0A4R5AFZ6"/>
<keyword evidence="5" id="KW-1185">Reference proteome</keyword>
<dbReference type="PANTHER" id="PTHR33542">
    <property type="entry name" value="SIROHYDROCHLORIN FERROCHELATASE, CHLOROPLASTIC"/>
    <property type="match status" value="1"/>
</dbReference>
<name>A0A4R5AFZ6_9ACTN</name>
<evidence type="ECO:0000256" key="3">
    <source>
        <dbReference type="SAM" id="MobiDB-lite"/>
    </source>
</evidence>
<dbReference type="Gene3D" id="3.40.50.1400">
    <property type="match status" value="2"/>
</dbReference>
<evidence type="ECO:0000256" key="2">
    <source>
        <dbReference type="ARBA" id="ARBA00023239"/>
    </source>
</evidence>
<dbReference type="SUPFAM" id="SSF53800">
    <property type="entry name" value="Chelatase"/>
    <property type="match status" value="1"/>
</dbReference>
<gene>
    <name evidence="4" type="ORF">E1262_09825</name>
</gene>
<dbReference type="Pfam" id="PF01903">
    <property type="entry name" value="CbiX"/>
    <property type="match status" value="2"/>
</dbReference>
<dbReference type="InterPro" id="IPR002762">
    <property type="entry name" value="CbiX-like"/>
</dbReference>
<evidence type="ECO:0000313" key="5">
    <source>
        <dbReference type="Proteomes" id="UP000295217"/>
    </source>
</evidence>
<dbReference type="CDD" id="cd03416">
    <property type="entry name" value="CbiX_SirB_N"/>
    <property type="match status" value="1"/>
</dbReference>
<protein>
    <submittedName>
        <fullName evidence="4">Sirohydrochlorin chelatase</fullName>
    </submittedName>
</protein>
<dbReference type="GO" id="GO:0046872">
    <property type="term" value="F:metal ion binding"/>
    <property type="evidence" value="ECO:0007669"/>
    <property type="project" value="UniProtKB-KW"/>
</dbReference>
<dbReference type="OrthoDB" id="7345302at2"/>
<dbReference type="PANTHER" id="PTHR33542:SF5">
    <property type="entry name" value="FERROCHELATASE CHE1"/>
    <property type="match status" value="1"/>
</dbReference>
<dbReference type="InterPro" id="IPR050963">
    <property type="entry name" value="Sirohydro_Cobaltochel/CbiX"/>
</dbReference>
<evidence type="ECO:0000313" key="4">
    <source>
        <dbReference type="EMBL" id="TDD70525.1"/>
    </source>
</evidence>
<keyword evidence="1" id="KW-0479">Metal-binding</keyword>
<proteinExistence type="predicted"/>
<sequence length="275" mass="27661">MTGRSAAGAAGAAGGRSTGVTLDRTNSGEPASSETSSVTDVLVAVAHGTRAPEGPVVLAALLDRVRGLLPGVDVRVAYVDVISPTLESVLESVPHGVRPVVVPMFLASGYHVRVDVPSAVAADGGRAVVTPALGPDAAVVAAVEERLRSSSPDGLPDAVVLAAAGSSDASALAEVSTAESLLASSLGRPVVAGYVTTASPSVPEAVTSLRAAGHSTVGVASYLLAPGLFQQRLDSVGADVVAPPIGPHPLVAELIADRYRSSRRPASVRRRRWPA</sequence>
<reference evidence="4 5" key="1">
    <citation type="submission" date="2019-02" db="EMBL/GenBank/DDBJ databases">
        <title>Draft genome sequences of novel Actinobacteria.</title>
        <authorList>
            <person name="Sahin N."/>
            <person name="Ay H."/>
            <person name="Saygin H."/>
        </authorList>
    </citation>
    <scope>NUCLEOTIDE SEQUENCE [LARGE SCALE GENOMIC DNA]</scope>
    <source>
        <strain evidence="4 5">8K307</strain>
    </source>
</reference>
<evidence type="ECO:0000256" key="1">
    <source>
        <dbReference type="ARBA" id="ARBA00022723"/>
    </source>
</evidence>
<comment type="caution">
    <text evidence="4">The sequence shown here is derived from an EMBL/GenBank/DDBJ whole genome shotgun (WGS) entry which is preliminary data.</text>
</comment>
<dbReference type="GO" id="GO:0016829">
    <property type="term" value="F:lyase activity"/>
    <property type="evidence" value="ECO:0007669"/>
    <property type="project" value="UniProtKB-KW"/>
</dbReference>